<name>A0A1G2RFA5_9BACT</name>
<proteinExistence type="predicted"/>
<keyword evidence="1" id="KW-0812">Transmembrane</keyword>
<comment type="caution">
    <text evidence="2">The sequence shown here is derived from an EMBL/GenBank/DDBJ whole genome shotgun (WGS) entry which is preliminary data.</text>
</comment>
<dbReference type="AlphaFoldDB" id="A0A1G2RFA5"/>
<protein>
    <submittedName>
        <fullName evidence="2">Uncharacterized protein</fullName>
    </submittedName>
</protein>
<gene>
    <name evidence="2" type="ORF">A3D64_01945</name>
</gene>
<evidence type="ECO:0000313" key="3">
    <source>
        <dbReference type="Proteomes" id="UP000178613"/>
    </source>
</evidence>
<reference evidence="2 3" key="1">
    <citation type="journal article" date="2016" name="Nat. Commun.">
        <title>Thousands of microbial genomes shed light on interconnected biogeochemical processes in an aquifer system.</title>
        <authorList>
            <person name="Anantharaman K."/>
            <person name="Brown C.T."/>
            <person name="Hug L.A."/>
            <person name="Sharon I."/>
            <person name="Castelle C.J."/>
            <person name="Probst A.J."/>
            <person name="Thomas B.C."/>
            <person name="Singh A."/>
            <person name="Wilkins M.J."/>
            <person name="Karaoz U."/>
            <person name="Brodie E.L."/>
            <person name="Williams K.H."/>
            <person name="Hubbard S.S."/>
            <person name="Banfield J.F."/>
        </authorList>
    </citation>
    <scope>NUCLEOTIDE SEQUENCE [LARGE SCALE GENOMIC DNA]</scope>
</reference>
<dbReference type="Proteomes" id="UP000178613">
    <property type="component" value="Unassembled WGS sequence"/>
</dbReference>
<evidence type="ECO:0000313" key="2">
    <source>
        <dbReference type="EMBL" id="OHA70952.1"/>
    </source>
</evidence>
<accession>A0A1G2RFA5</accession>
<keyword evidence="1" id="KW-1133">Transmembrane helix</keyword>
<feature type="transmembrane region" description="Helical" evidence="1">
    <location>
        <begin position="21"/>
        <end position="43"/>
    </location>
</feature>
<organism evidence="2 3">
    <name type="scientific">Candidatus Wildermuthbacteria bacterium RIFCSPHIGHO2_02_FULL_49_9</name>
    <dbReference type="NCBI Taxonomy" id="1802456"/>
    <lineage>
        <taxon>Bacteria</taxon>
        <taxon>Candidatus Wildermuthiibacteriota</taxon>
    </lineage>
</organism>
<evidence type="ECO:0000256" key="1">
    <source>
        <dbReference type="SAM" id="Phobius"/>
    </source>
</evidence>
<keyword evidence="1" id="KW-0472">Membrane</keyword>
<sequence length="190" mass="21557">MINLLPPLYQQKLKEKQRFKLVFLLSIVLGIALFALSIFLILIQVTLASERMSQKTKLSSFEERSAREDSMLGEIRSWNSKFRNIEEFKKKNQSVKEALDHLASSLPPELYLFSFSYIPAFETKKEEGKVLKTPAIIAVTGKAQAREQLLLFKDALGSNPFFAGVVFPPSNWVTPTDITFSFQARIVPSP</sequence>
<dbReference type="EMBL" id="MHUB01000013">
    <property type="protein sequence ID" value="OHA70952.1"/>
    <property type="molecule type" value="Genomic_DNA"/>
</dbReference>